<organism evidence="2 3">
    <name type="scientific">Podospora appendiculata</name>
    <dbReference type="NCBI Taxonomy" id="314037"/>
    <lineage>
        <taxon>Eukaryota</taxon>
        <taxon>Fungi</taxon>
        <taxon>Dikarya</taxon>
        <taxon>Ascomycota</taxon>
        <taxon>Pezizomycotina</taxon>
        <taxon>Sordariomycetes</taxon>
        <taxon>Sordariomycetidae</taxon>
        <taxon>Sordariales</taxon>
        <taxon>Podosporaceae</taxon>
        <taxon>Podospora</taxon>
    </lineage>
</organism>
<name>A0AAE0X4P1_9PEZI</name>
<feature type="compositionally biased region" description="Basic and acidic residues" evidence="1">
    <location>
        <begin position="286"/>
        <end position="305"/>
    </location>
</feature>
<reference evidence="2" key="1">
    <citation type="journal article" date="2023" name="Mol. Phylogenet. Evol.">
        <title>Genome-scale phylogeny and comparative genomics of the fungal order Sordariales.</title>
        <authorList>
            <person name="Hensen N."/>
            <person name="Bonometti L."/>
            <person name="Westerberg I."/>
            <person name="Brannstrom I.O."/>
            <person name="Guillou S."/>
            <person name="Cros-Aarteil S."/>
            <person name="Calhoun S."/>
            <person name="Haridas S."/>
            <person name="Kuo A."/>
            <person name="Mondo S."/>
            <person name="Pangilinan J."/>
            <person name="Riley R."/>
            <person name="LaButti K."/>
            <person name="Andreopoulos B."/>
            <person name="Lipzen A."/>
            <person name="Chen C."/>
            <person name="Yan M."/>
            <person name="Daum C."/>
            <person name="Ng V."/>
            <person name="Clum A."/>
            <person name="Steindorff A."/>
            <person name="Ohm R.A."/>
            <person name="Martin F."/>
            <person name="Silar P."/>
            <person name="Natvig D.O."/>
            <person name="Lalanne C."/>
            <person name="Gautier V."/>
            <person name="Ament-Velasquez S.L."/>
            <person name="Kruys A."/>
            <person name="Hutchinson M.I."/>
            <person name="Powell A.J."/>
            <person name="Barry K."/>
            <person name="Miller A.N."/>
            <person name="Grigoriev I.V."/>
            <person name="Debuchy R."/>
            <person name="Gladieux P."/>
            <person name="Hiltunen Thoren M."/>
            <person name="Johannesson H."/>
        </authorList>
    </citation>
    <scope>NUCLEOTIDE SEQUENCE</scope>
    <source>
        <strain evidence="2">CBS 314.62</strain>
    </source>
</reference>
<feature type="region of interest" description="Disordered" evidence="1">
    <location>
        <begin position="1"/>
        <end position="29"/>
    </location>
</feature>
<feature type="compositionally biased region" description="Basic and acidic residues" evidence="1">
    <location>
        <begin position="247"/>
        <end position="261"/>
    </location>
</feature>
<evidence type="ECO:0000313" key="2">
    <source>
        <dbReference type="EMBL" id="KAK3685161.1"/>
    </source>
</evidence>
<evidence type="ECO:0000313" key="3">
    <source>
        <dbReference type="Proteomes" id="UP001270362"/>
    </source>
</evidence>
<dbReference type="AlphaFoldDB" id="A0AAE0X4P1"/>
<gene>
    <name evidence="2" type="ORF">B0T22DRAFT_212341</name>
</gene>
<dbReference type="Proteomes" id="UP001270362">
    <property type="component" value="Unassembled WGS sequence"/>
</dbReference>
<accession>A0AAE0X4P1</accession>
<protein>
    <submittedName>
        <fullName evidence="2">Uncharacterized protein</fullName>
    </submittedName>
</protein>
<evidence type="ECO:0000256" key="1">
    <source>
        <dbReference type="SAM" id="MobiDB-lite"/>
    </source>
</evidence>
<sequence length="600" mass="67784">MVRFFKRASAHPPSVDMHAHDDDDEGTLSSCSDYSDTASTYSDSSSFIDSSRNNWTSTAPDFALDENDGQKPVYEAWNIRVNKGGRRDVWASIYEQSELMEKHVSILAGYQARHKRCWPSRLLRCKSKAYEENLEERCRRLPRTIQDGINAILEDRGSSSSTSTHTRVWTVVVMQEQLINRFVDTDLPEVKRHKVRVWKNPGRREQLQYFCVIRGSETRTCADKKGYTISRPFSNPWVHVDEAETRHNLHQERLRRSEERMKKRSSPPSYRSESLRSRSPPPRRAMRVEESEHEGDFSEDRHEIRPSVSHNYGRPSVPIPPYGPHWPYGPPPPAPPPPGHFPTPPPVAQYKRPSAMIPPPAPPLPPYPAFSQSSWKPTLPTSNLDPFRPLFPSVPYHRDSCRYYGVSELPMPTVYPPTTAGSCQACRNTLICGHFPQDGPCFRSILSSSYGLVHPRCHLCSPPPRPPFSPPFPPPVNGADFPRGFNTPPPPPLPHHPVDATPNFFRPNMFRPRAQVPPRNGAWQRPSVDDYYSDTDTASELTRDDDESRHSEDGDSMPTTIESNPPIKDDGAQRTGAESRPPPGGDDTLQTGLDEAPLSG</sequence>
<feature type="region of interest" description="Disordered" evidence="1">
    <location>
        <begin position="470"/>
        <end position="600"/>
    </location>
</feature>
<reference evidence="2" key="2">
    <citation type="submission" date="2023-06" db="EMBL/GenBank/DDBJ databases">
        <authorList>
            <consortium name="Lawrence Berkeley National Laboratory"/>
            <person name="Haridas S."/>
            <person name="Hensen N."/>
            <person name="Bonometti L."/>
            <person name="Westerberg I."/>
            <person name="Brannstrom I.O."/>
            <person name="Guillou S."/>
            <person name="Cros-Aarteil S."/>
            <person name="Calhoun S."/>
            <person name="Kuo A."/>
            <person name="Mondo S."/>
            <person name="Pangilinan J."/>
            <person name="Riley R."/>
            <person name="Labutti K."/>
            <person name="Andreopoulos B."/>
            <person name="Lipzen A."/>
            <person name="Chen C."/>
            <person name="Yanf M."/>
            <person name="Daum C."/>
            <person name="Ng V."/>
            <person name="Clum A."/>
            <person name="Steindorff A."/>
            <person name="Ohm R."/>
            <person name="Martin F."/>
            <person name="Silar P."/>
            <person name="Natvig D."/>
            <person name="Lalanne C."/>
            <person name="Gautier V."/>
            <person name="Ament-Velasquez S.L."/>
            <person name="Kruys A."/>
            <person name="Hutchinson M.I."/>
            <person name="Powell A.J."/>
            <person name="Barry K."/>
            <person name="Miller A.N."/>
            <person name="Grigoriev I.V."/>
            <person name="Debuchy R."/>
            <person name="Gladieux P."/>
            <person name="Thoren M.H."/>
            <person name="Johannesson H."/>
        </authorList>
    </citation>
    <scope>NUCLEOTIDE SEQUENCE</scope>
    <source>
        <strain evidence="2">CBS 314.62</strain>
    </source>
</reference>
<dbReference type="PRINTS" id="PR01217">
    <property type="entry name" value="PRICHEXTENSN"/>
</dbReference>
<dbReference type="EMBL" id="JAULSO010000003">
    <property type="protein sequence ID" value="KAK3685161.1"/>
    <property type="molecule type" value="Genomic_DNA"/>
</dbReference>
<proteinExistence type="predicted"/>
<feature type="region of interest" description="Disordered" evidence="1">
    <location>
        <begin position="247"/>
        <end position="316"/>
    </location>
</feature>
<comment type="caution">
    <text evidence="2">The sequence shown here is derived from an EMBL/GenBank/DDBJ whole genome shotgun (WGS) entry which is preliminary data.</text>
</comment>
<keyword evidence="3" id="KW-1185">Reference proteome</keyword>